<comment type="caution">
    <text evidence="4">The sequence shown here is derived from an EMBL/GenBank/DDBJ whole genome shotgun (WGS) entry which is preliminary data.</text>
</comment>
<dbReference type="InterPro" id="IPR052421">
    <property type="entry name" value="PCW_Enzyme_Inhibitor"/>
</dbReference>
<dbReference type="Proteomes" id="UP000653305">
    <property type="component" value="Unassembled WGS sequence"/>
</dbReference>
<dbReference type="SUPFAM" id="SSF101148">
    <property type="entry name" value="Plant invertase/pectin methylesterase inhibitor"/>
    <property type="match status" value="1"/>
</dbReference>
<gene>
    <name evidence="4" type="ORF">PHJA_002551900</name>
</gene>
<keyword evidence="1" id="KW-0732">Signal</keyword>
<protein>
    <submittedName>
        <fullName evidence="4">Pectinesterase inhibitor</fullName>
    </submittedName>
</protein>
<keyword evidence="2" id="KW-1015">Disulfide bond</keyword>
<dbReference type="PANTHER" id="PTHR36710:SF4">
    <property type="entry name" value="PLANT INVERTASE_PECTIN METHYLESTERASE INHIBITOR SUPERFAMILY PROTEIN"/>
    <property type="match status" value="1"/>
</dbReference>
<organism evidence="4 5">
    <name type="scientific">Phtheirospermum japonicum</name>
    <dbReference type="NCBI Taxonomy" id="374723"/>
    <lineage>
        <taxon>Eukaryota</taxon>
        <taxon>Viridiplantae</taxon>
        <taxon>Streptophyta</taxon>
        <taxon>Embryophyta</taxon>
        <taxon>Tracheophyta</taxon>
        <taxon>Spermatophyta</taxon>
        <taxon>Magnoliopsida</taxon>
        <taxon>eudicotyledons</taxon>
        <taxon>Gunneridae</taxon>
        <taxon>Pentapetalae</taxon>
        <taxon>asterids</taxon>
        <taxon>lamiids</taxon>
        <taxon>Lamiales</taxon>
        <taxon>Orobanchaceae</taxon>
        <taxon>Orobanchaceae incertae sedis</taxon>
        <taxon>Phtheirospermum</taxon>
    </lineage>
</organism>
<dbReference type="InterPro" id="IPR035513">
    <property type="entry name" value="Invertase/methylesterase_inhib"/>
</dbReference>
<evidence type="ECO:0000256" key="2">
    <source>
        <dbReference type="ARBA" id="ARBA00023157"/>
    </source>
</evidence>
<reference evidence="4" key="1">
    <citation type="submission" date="2020-07" db="EMBL/GenBank/DDBJ databases">
        <title>Ethylene signaling mediates host invasion by parasitic plants.</title>
        <authorList>
            <person name="Yoshida S."/>
        </authorList>
    </citation>
    <scope>NUCLEOTIDE SEQUENCE</scope>
    <source>
        <strain evidence="4">Okayama</strain>
    </source>
</reference>
<sequence length="104" mass="12156">MIWDHYRGLPATKFELKRRYKKCVHNYADAMKQLSKSTKFLSKGDIGFMNKYTREAINRVLSCDVELIEPPWTKLEANQKFLQANGEFNDLCHIIVEICNILSS</sequence>
<evidence type="ECO:0000313" key="5">
    <source>
        <dbReference type="Proteomes" id="UP000653305"/>
    </source>
</evidence>
<comment type="similarity">
    <text evidence="3">Belongs to the PMEI family.</text>
</comment>
<evidence type="ECO:0000313" key="4">
    <source>
        <dbReference type="EMBL" id="GFQ04080.1"/>
    </source>
</evidence>
<dbReference type="Gene3D" id="1.20.140.40">
    <property type="entry name" value="Invertase/pectin methylesterase inhibitor family protein"/>
    <property type="match status" value="1"/>
</dbReference>
<proteinExistence type="inferred from homology"/>
<dbReference type="AlphaFoldDB" id="A0A830CYD5"/>
<name>A0A830CYD5_9LAMI</name>
<evidence type="ECO:0000256" key="3">
    <source>
        <dbReference type="ARBA" id="ARBA00038471"/>
    </source>
</evidence>
<evidence type="ECO:0000256" key="1">
    <source>
        <dbReference type="ARBA" id="ARBA00022729"/>
    </source>
</evidence>
<accession>A0A830CYD5</accession>
<keyword evidence="5" id="KW-1185">Reference proteome</keyword>
<dbReference type="EMBL" id="BMAC01000905">
    <property type="protein sequence ID" value="GFQ04080.1"/>
    <property type="molecule type" value="Genomic_DNA"/>
</dbReference>
<dbReference type="PANTHER" id="PTHR36710">
    <property type="entry name" value="PECTINESTERASE INHIBITOR-LIKE"/>
    <property type="match status" value="1"/>
</dbReference>